<feature type="compositionally biased region" description="Pro residues" evidence="6">
    <location>
        <begin position="816"/>
        <end position="829"/>
    </location>
</feature>
<feature type="compositionally biased region" description="Basic and acidic residues" evidence="6">
    <location>
        <begin position="1979"/>
        <end position="1997"/>
    </location>
</feature>
<feature type="compositionally biased region" description="Basic and acidic residues" evidence="6">
    <location>
        <begin position="1283"/>
        <end position="1305"/>
    </location>
</feature>
<evidence type="ECO:0000256" key="1">
    <source>
        <dbReference type="ARBA" id="ARBA00004282"/>
    </source>
</evidence>
<feature type="region of interest" description="Disordered" evidence="6">
    <location>
        <begin position="1898"/>
        <end position="1997"/>
    </location>
</feature>
<dbReference type="CDD" id="cd11780">
    <property type="entry name" value="SH3_Sorbs_3"/>
    <property type="match status" value="1"/>
</dbReference>
<feature type="compositionally biased region" description="Low complexity" evidence="6">
    <location>
        <begin position="1801"/>
        <end position="1815"/>
    </location>
</feature>
<evidence type="ECO:0000259" key="8">
    <source>
        <dbReference type="PROSITE" id="PS50106"/>
    </source>
</evidence>
<dbReference type="PROSITE" id="PS50002">
    <property type="entry name" value="SH3"/>
    <property type="match status" value="3"/>
</dbReference>
<feature type="region of interest" description="Disordered" evidence="6">
    <location>
        <begin position="1515"/>
        <end position="1551"/>
    </location>
</feature>
<dbReference type="SUPFAM" id="SSF50044">
    <property type="entry name" value="SH3-domain"/>
    <property type="match status" value="3"/>
</dbReference>
<feature type="domain" description="PDZ" evidence="8">
    <location>
        <begin position="25"/>
        <end position="78"/>
    </location>
</feature>
<dbReference type="Proteomes" id="UP000242188">
    <property type="component" value="Unassembled WGS sequence"/>
</dbReference>
<feature type="compositionally biased region" description="Basic and acidic residues" evidence="6">
    <location>
        <begin position="1343"/>
        <end position="1360"/>
    </location>
</feature>
<feature type="region of interest" description="Disordered" evidence="6">
    <location>
        <begin position="708"/>
        <end position="766"/>
    </location>
</feature>
<feature type="compositionally biased region" description="Polar residues" evidence="6">
    <location>
        <begin position="1597"/>
        <end position="1608"/>
    </location>
</feature>
<feature type="compositionally biased region" description="Polar residues" evidence="6">
    <location>
        <begin position="1423"/>
        <end position="1434"/>
    </location>
</feature>
<feature type="domain" description="SH3" evidence="7">
    <location>
        <begin position="2328"/>
        <end position="2388"/>
    </location>
</feature>
<evidence type="ECO:0000313" key="11">
    <source>
        <dbReference type="Proteomes" id="UP000242188"/>
    </source>
</evidence>
<feature type="domain" description="SoHo" evidence="9">
    <location>
        <begin position="1534"/>
        <end position="1597"/>
    </location>
</feature>
<dbReference type="CDD" id="cd11781">
    <property type="entry name" value="SH3_Sorbs_1"/>
    <property type="match status" value="1"/>
</dbReference>
<feature type="compositionally biased region" description="Low complexity" evidence="6">
    <location>
        <begin position="126"/>
        <end position="142"/>
    </location>
</feature>
<sequence length="2388" mass="267945">MKELEDILDNLLVQLNSQLTAIDQDINPNSKAYNEGIAVGDYVEAINGQKAAGLQHGDAQQIIKTANQDLKLQLHRSGPAVNGHGQVNGGLPHKDKHTLSGETTTKQYKPVSFGSSSSLNIETGVSPGPMSSAASTTSAQSLPSPPLLITSKASGSDSVTSSPRFKSKLIIPLSPKPLQKIRDTAWDCSSPSLWSTSYYTSDSNLSTPQTSPGLQRRYLARNAPQPVPVTARRSHVNAQGRGPGSEHRDAKSRGMEMFLKQMEKLAKIGDDDDDSDTDDTVYSVDPTPAKTVDTQVPPPYQQGSGRHDNTQTSYQMPSSQRDQRVSDKSPNVQSHHQVYNIPIKYQSQAQVSHQQSQQGHRQDQQTHQGHQGSQGQHQSHQQQILQDQQQDHQMRQDHQSMQDQRHGQDGSHGFHHSDHRHPSLQDQHASDHRHPSLQDQHASDHRHPSLQDQHASDHRHPSLQDQHASDHRHPSLQDQHASDHRHPSLQDQHASDHRHPSLQDQHASDHRHPSLQDQHASDHRHPSLQDQHASDHRHPSLQDQHASYHRHPSLQEQHASDHRHPSLQDQHASDHRHPSLQDQQAGHNQHRPHHHHHHHQHKEVQIQHPTHDQHWIHDQHQRPDHHKPDQRQDQQFDQRQFQDHHWNQDHQPRSDHSYPDNQWMPDHRHDQHDHHHKDHHQIPVISAGRQPAQDSSYVARQEIPILIGKQHDKSQHKQDRDHDLSQTKGREVPIQMSPTKVQSSIHKIPVTVQTSSKPDPPMSLDPLELYDRPPSPPFPAPPSPFKSHVPITVQSTHQEVDQPFPVSTSDDVGRYPPIPEQVYPPPPPSANVESSSTQSEDTVIPVCVKRVQGKDVVSRQKSDVQAINIPITVQTSDRNAKVEKLSPKVKENVHMIPLMVQTRDPKEDQSFTGEETKSHDSGITSRGSSWQSGSFKEHISSFSPGSYSSTLPIKKGSSPTGETLCVDEEEEEEEEGDTNSFATLPTIKPLKTNKTYKSDSPVKAYRGYESDFEYTPKRSSKTSSKSKLDSAGTSGASGYQTDVEFFVRDNRNLTKNKNKQSSKPSDRDYMSDAESVSSDFYSRRDNFFGSSPGKFSSGLTSQKSKVNAPELPQKTKVAAVQLPQFNPDMEEREFNFPTSNTFDNNQERYFSDNDSSLIDQALDAGPGEDFSIWSRQLSEQEPESQGQGWARDSPRARNVCSTSVSPKHTKQSPASTREIPGKETLVPVRISRGDSRKEGYGEEDPRTQHVSTSANISLDSTSQVNHSDHHQPPTNGTDYPAHLYKELLDSLVTDESHTSPQKDGHVTVQDPPADRGSPNVSYDVHTTSQNVASIWKPGGGPDVVRKEYKPVRIASDKSPSDRPSVGRTERSPIGQTDTIDNSWSQPVREHKDIGALISKEVRSWKPPPGERVPNSEVPDERVPQTQAWAENSHFTHPEPYSEPYSDPYPEPFPEQVPDLVVQSDSKKSREPSVSSAFGREGAEEEDMNHLPPTQSPFITLLQKSRQGQIPKGAAYIDKSKTEDGSYSEQKSPVEKRPVKYEGIGPVDEKGMPLSFRMNVDEEKQHDWYKQMYRSLHTGHRKPDSLEIADLEAWLQEAGTNGNNKSTHNFSDENSSHREENGRKPTVDHHKQRIEQSSKVDKPQSEPTTVVHKPRTEFSPVGNKSRMDYSPVGNQTRTDFSPVGNKSRTDFSPVGNKSRTDFSPVGNKPKTDFSPVGSKPKTDYSPVGSSPRTENVVNRSVNDRSTSESSFSYNKFSGEPSYKRTVSESSRTSVEPKEKSPSVMSRIELLTNPAKTQDTESRSNGPLSPSSSTSSYRSRDKRSVDYEIPEDLQEFFKYLDEWSPPSVRSKIEVYRNQPRSIVDYEPGFSSIAFQESKTTNIHNPPIDKPGEISQYTEGRKRLASAPAPLPPETDEEGGDSYKFIQKGGDIPIRGLQKPAPERGAIFDDELSFVDDSAFKHQTTDAKRSPPPPFTEKTRKRREEEEQYRKKRLEQIYEEERKRKIKQEEANLEARKHSDFYLSSSSLSPAERDGEPSQKSPIPADRFEDGVGDYGAPDERRRGFQIQGKAKALYNFSSQNPRELGFRKGDVVYLIRQIDKHWFEGERHGRRGIFPINYVEVVTSIEDANAAAQQAEGHGVAKFNFSGQTNVELNIRKGDHITLLRRVDDNWFEGRMGQKQGIFPVQYVEVKQEPSTPLVTPAPSVIATPMTGRGTPELLSPTSIDVPTPPPQPSPGAFSPKSSSMSHYPYSPKPFSHSLSHSSPKLDGGMNPSQFNSLPTGLNTVPGAQTNGHHESFQNVGLSASFSPSKSSSAIDNNLDYRPKVTDDDLAISSYKALYAYKPQNDDELELWEGDQVYVMEKCDDGWFVGTSIRTGMFGTFPGNYVQRVQ</sequence>
<dbReference type="STRING" id="6573.A0A210QCL3"/>
<dbReference type="SMART" id="SM00326">
    <property type="entry name" value="SH3"/>
    <property type="match status" value="3"/>
</dbReference>
<evidence type="ECO:0000256" key="6">
    <source>
        <dbReference type="SAM" id="MobiDB-lite"/>
    </source>
</evidence>
<protein>
    <submittedName>
        <fullName evidence="10">Vinexin</fullName>
    </submittedName>
</protein>
<feature type="compositionally biased region" description="Polar residues" evidence="6">
    <location>
        <begin position="736"/>
        <end position="757"/>
    </location>
</feature>
<feature type="compositionally biased region" description="Polar residues" evidence="6">
    <location>
        <begin position="1031"/>
        <end position="1040"/>
    </location>
</feature>
<feature type="domain" description="SH3" evidence="7">
    <location>
        <begin position="2063"/>
        <end position="2122"/>
    </location>
</feature>
<feature type="compositionally biased region" description="Polar residues" evidence="6">
    <location>
        <begin position="151"/>
        <end position="164"/>
    </location>
</feature>
<dbReference type="InterPro" id="IPR036028">
    <property type="entry name" value="SH3-like_dom_sf"/>
</dbReference>
<feature type="region of interest" description="Disordered" evidence="6">
    <location>
        <begin position="802"/>
        <end position="843"/>
    </location>
</feature>
<organism evidence="10 11">
    <name type="scientific">Mizuhopecten yessoensis</name>
    <name type="common">Japanese scallop</name>
    <name type="synonym">Patinopecten yessoensis</name>
    <dbReference type="NCBI Taxonomy" id="6573"/>
    <lineage>
        <taxon>Eukaryota</taxon>
        <taxon>Metazoa</taxon>
        <taxon>Spiralia</taxon>
        <taxon>Lophotrochozoa</taxon>
        <taxon>Mollusca</taxon>
        <taxon>Bivalvia</taxon>
        <taxon>Autobranchia</taxon>
        <taxon>Pteriomorphia</taxon>
        <taxon>Pectinida</taxon>
        <taxon>Pectinoidea</taxon>
        <taxon>Pectinidae</taxon>
        <taxon>Mizuhopecten</taxon>
    </lineage>
</organism>
<dbReference type="PROSITE" id="PS50831">
    <property type="entry name" value="SOHO"/>
    <property type="match status" value="1"/>
</dbReference>
<feature type="compositionally biased region" description="Basic and acidic residues" evidence="6">
    <location>
        <begin position="558"/>
        <end position="579"/>
    </location>
</feature>
<feature type="compositionally biased region" description="Basic and acidic residues" evidence="6">
    <location>
        <begin position="1609"/>
        <end position="1643"/>
    </location>
</feature>
<dbReference type="EMBL" id="NEDP02004182">
    <property type="protein sequence ID" value="OWF46493.1"/>
    <property type="molecule type" value="Genomic_DNA"/>
</dbReference>
<feature type="compositionally biased region" description="Polar residues" evidence="6">
    <location>
        <begin position="1318"/>
        <end position="1332"/>
    </location>
</feature>
<feature type="compositionally biased region" description="Basic and acidic residues" evidence="6">
    <location>
        <begin position="389"/>
        <end position="409"/>
    </location>
</feature>
<dbReference type="SUPFAM" id="SSF50156">
    <property type="entry name" value="PDZ domain-like"/>
    <property type="match status" value="1"/>
</dbReference>
<feature type="compositionally biased region" description="Polar residues" evidence="6">
    <location>
        <begin position="1726"/>
        <end position="1739"/>
    </location>
</feature>
<feature type="compositionally biased region" description="Basic and acidic residues" evidence="6">
    <location>
        <begin position="1387"/>
        <end position="1403"/>
    </location>
</feature>
<evidence type="ECO:0000259" key="7">
    <source>
        <dbReference type="PROSITE" id="PS50002"/>
    </source>
</evidence>
<feature type="region of interest" description="Disordered" evidence="6">
    <location>
        <begin position="268"/>
        <end position="333"/>
    </location>
</feature>
<feature type="compositionally biased region" description="Polar residues" evidence="6">
    <location>
        <begin position="100"/>
        <end position="123"/>
    </location>
</feature>
<proteinExistence type="predicted"/>
<evidence type="ECO:0000256" key="4">
    <source>
        <dbReference type="ARBA" id="ARBA00022949"/>
    </source>
</evidence>
<evidence type="ECO:0000259" key="9">
    <source>
        <dbReference type="PROSITE" id="PS50831"/>
    </source>
</evidence>
<feature type="region of interest" description="Disordered" evidence="6">
    <location>
        <begin position="2194"/>
        <end position="2292"/>
    </location>
</feature>
<dbReference type="InterPro" id="IPR036034">
    <property type="entry name" value="PDZ_sf"/>
</dbReference>
<comment type="caution">
    <text evidence="10">The sequence shown here is derived from an EMBL/GenBank/DDBJ whole genome shotgun (WGS) entry which is preliminary data.</text>
</comment>
<feature type="compositionally biased region" description="Basic and acidic residues" evidence="6">
    <location>
        <begin position="602"/>
        <end position="658"/>
    </location>
</feature>
<dbReference type="Gene3D" id="2.30.30.40">
    <property type="entry name" value="SH3 Domains"/>
    <property type="match status" value="3"/>
</dbReference>
<dbReference type="InterPro" id="IPR003127">
    <property type="entry name" value="SoHo_dom"/>
</dbReference>
<dbReference type="Gene3D" id="2.30.42.10">
    <property type="match status" value="1"/>
</dbReference>
<feature type="region of interest" description="Disordered" evidence="6">
    <location>
        <begin position="78"/>
        <end position="164"/>
    </location>
</feature>
<feature type="compositionally biased region" description="Basic and acidic residues" evidence="6">
    <location>
        <begin position="420"/>
        <end position="540"/>
    </location>
</feature>
<feature type="compositionally biased region" description="Low complexity" evidence="6">
    <location>
        <begin position="347"/>
        <end position="388"/>
    </location>
</feature>
<feature type="compositionally biased region" description="Basic residues" evidence="6">
    <location>
        <begin position="588"/>
        <end position="601"/>
    </location>
</feature>
<gene>
    <name evidence="10" type="ORF">KP79_PYT05239</name>
</gene>
<feature type="compositionally biased region" description="Polar residues" evidence="6">
    <location>
        <begin position="1173"/>
        <end position="1187"/>
    </location>
</feature>
<keyword evidence="4" id="KW-0965">Cell junction</keyword>
<keyword evidence="2 5" id="KW-0728">SH3 domain</keyword>
<feature type="region of interest" description="Disordered" evidence="6">
    <location>
        <begin position="347"/>
        <end position="681"/>
    </location>
</feature>
<dbReference type="SMART" id="SM00228">
    <property type="entry name" value="PDZ"/>
    <property type="match status" value="1"/>
</dbReference>
<feature type="compositionally biased region" description="Polar residues" evidence="6">
    <location>
        <begin position="310"/>
        <end position="320"/>
    </location>
</feature>
<dbReference type="PANTHER" id="PTHR14167">
    <property type="entry name" value="SH3 DOMAIN-CONTAINING"/>
    <property type="match status" value="1"/>
</dbReference>
<keyword evidence="3" id="KW-0677">Repeat</keyword>
<dbReference type="PROSITE" id="PS50106">
    <property type="entry name" value="PDZ"/>
    <property type="match status" value="1"/>
</dbReference>
<feature type="region of interest" description="Disordered" evidence="6">
    <location>
        <begin position="1090"/>
        <end position="1114"/>
    </location>
</feature>
<feature type="compositionally biased region" description="Polar residues" evidence="6">
    <location>
        <begin position="921"/>
        <end position="961"/>
    </location>
</feature>
<dbReference type="OrthoDB" id="19092at2759"/>
<feature type="region of interest" description="Disordered" evidence="6">
    <location>
        <begin position="893"/>
        <end position="1077"/>
    </location>
</feature>
<feature type="compositionally biased region" description="Polar residues" evidence="6">
    <location>
        <begin position="831"/>
        <end position="841"/>
    </location>
</feature>
<feature type="compositionally biased region" description="Basic and acidic residues" evidence="6">
    <location>
        <begin position="1955"/>
        <end position="1966"/>
    </location>
</feature>
<feature type="compositionally biased region" description="Acidic residues" evidence="6">
    <location>
        <begin position="270"/>
        <end position="279"/>
    </location>
</feature>
<dbReference type="GO" id="GO:0070161">
    <property type="term" value="C:anchoring junction"/>
    <property type="evidence" value="ECO:0007669"/>
    <property type="project" value="UniProtKB-SubCell"/>
</dbReference>
<dbReference type="InterPro" id="IPR050384">
    <property type="entry name" value="Endophilin_SH3RF"/>
</dbReference>
<dbReference type="PRINTS" id="PR00452">
    <property type="entry name" value="SH3DOMAIN"/>
</dbReference>
<dbReference type="FunFam" id="2.30.30.40:FF:000001">
    <property type="entry name" value="Sorbin and SH3 domain-containing protein 1 isoform 2"/>
    <property type="match status" value="1"/>
</dbReference>
<dbReference type="PANTHER" id="PTHR14167:SF116">
    <property type="entry name" value="CAP, ISOFORM AC"/>
    <property type="match status" value="1"/>
</dbReference>
<evidence type="ECO:0000256" key="2">
    <source>
        <dbReference type="ARBA" id="ARBA00022443"/>
    </source>
</evidence>
<evidence type="ECO:0000256" key="3">
    <source>
        <dbReference type="ARBA" id="ARBA00022737"/>
    </source>
</evidence>
<dbReference type="Pfam" id="PF00018">
    <property type="entry name" value="SH3_1"/>
    <property type="match status" value="1"/>
</dbReference>
<evidence type="ECO:0000256" key="5">
    <source>
        <dbReference type="PROSITE-ProRule" id="PRU00192"/>
    </source>
</evidence>
<dbReference type="InterPro" id="IPR001452">
    <property type="entry name" value="SH3_domain"/>
</dbReference>
<comment type="subcellular location">
    <subcellularLocation>
        <location evidence="1">Cell junction</location>
    </subcellularLocation>
</comment>
<name>A0A210QCL3_MIZYE</name>
<feature type="compositionally biased region" description="Basic and acidic residues" evidence="6">
    <location>
        <begin position="709"/>
        <end position="731"/>
    </location>
</feature>
<keyword evidence="11" id="KW-1185">Reference proteome</keyword>
<feature type="region of interest" description="Disordered" evidence="6">
    <location>
        <begin position="1596"/>
        <end position="1823"/>
    </location>
</feature>
<feature type="region of interest" description="Disordered" evidence="6">
    <location>
        <begin position="2019"/>
        <end position="2053"/>
    </location>
</feature>
<feature type="region of interest" description="Disordered" evidence="6">
    <location>
        <begin position="225"/>
        <end position="251"/>
    </location>
</feature>
<dbReference type="SMART" id="SM00459">
    <property type="entry name" value="Sorb"/>
    <property type="match status" value="1"/>
</dbReference>
<reference evidence="10 11" key="1">
    <citation type="journal article" date="2017" name="Nat. Ecol. Evol.">
        <title>Scallop genome provides insights into evolution of bilaterian karyotype and development.</title>
        <authorList>
            <person name="Wang S."/>
            <person name="Zhang J."/>
            <person name="Jiao W."/>
            <person name="Li J."/>
            <person name="Xun X."/>
            <person name="Sun Y."/>
            <person name="Guo X."/>
            <person name="Huan P."/>
            <person name="Dong B."/>
            <person name="Zhang L."/>
            <person name="Hu X."/>
            <person name="Sun X."/>
            <person name="Wang J."/>
            <person name="Zhao C."/>
            <person name="Wang Y."/>
            <person name="Wang D."/>
            <person name="Huang X."/>
            <person name="Wang R."/>
            <person name="Lv J."/>
            <person name="Li Y."/>
            <person name="Zhang Z."/>
            <person name="Liu B."/>
            <person name="Lu W."/>
            <person name="Hui Y."/>
            <person name="Liang J."/>
            <person name="Zhou Z."/>
            <person name="Hou R."/>
            <person name="Li X."/>
            <person name="Liu Y."/>
            <person name="Li H."/>
            <person name="Ning X."/>
            <person name="Lin Y."/>
            <person name="Zhao L."/>
            <person name="Xing Q."/>
            <person name="Dou J."/>
            <person name="Li Y."/>
            <person name="Mao J."/>
            <person name="Guo H."/>
            <person name="Dou H."/>
            <person name="Li T."/>
            <person name="Mu C."/>
            <person name="Jiang W."/>
            <person name="Fu Q."/>
            <person name="Fu X."/>
            <person name="Miao Y."/>
            <person name="Liu J."/>
            <person name="Yu Q."/>
            <person name="Li R."/>
            <person name="Liao H."/>
            <person name="Li X."/>
            <person name="Kong Y."/>
            <person name="Jiang Z."/>
            <person name="Chourrout D."/>
            <person name="Li R."/>
            <person name="Bao Z."/>
        </authorList>
    </citation>
    <scope>NUCLEOTIDE SEQUENCE [LARGE SCALE GENOMIC DNA]</scope>
    <source>
        <strain evidence="10 11">PY_sf001</strain>
    </source>
</reference>
<feature type="region of interest" description="Disordered" evidence="6">
    <location>
        <begin position="1131"/>
        <end position="1495"/>
    </location>
</feature>
<feature type="compositionally biased region" description="Polar residues" evidence="6">
    <location>
        <begin position="1248"/>
        <end position="1265"/>
    </location>
</feature>
<feature type="compositionally biased region" description="Basic and acidic residues" evidence="6">
    <location>
        <begin position="1231"/>
        <end position="1247"/>
    </location>
</feature>
<feature type="domain" description="SH3" evidence="7">
    <location>
        <begin position="2132"/>
        <end position="2191"/>
    </location>
</feature>
<feature type="compositionally biased region" description="Acidic residues" evidence="6">
    <location>
        <begin position="965"/>
        <end position="977"/>
    </location>
</feature>
<feature type="compositionally biased region" description="Polar residues" evidence="6">
    <location>
        <begin position="1199"/>
        <end position="1215"/>
    </location>
</feature>
<dbReference type="InterPro" id="IPR001478">
    <property type="entry name" value="PDZ"/>
</dbReference>
<feature type="compositionally biased region" description="Polar residues" evidence="6">
    <location>
        <begin position="1373"/>
        <end position="1385"/>
    </location>
</feature>
<accession>A0A210QCL3</accession>
<feature type="compositionally biased region" description="Polar residues" evidence="6">
    <location>
        <begin position="2269"/>
        <end position="2292"/>
    </location>
</feature>
<evidence type="ECO:0000313" key="10">
    <source>
        <dbReference type="EMBL" id="OWF46493.1"/>
    </source>
</evidence>
<dbReference type="CDD" id="cd11782">
    <property type="entry name" value="SH3_Sorbs_2"/>
    <property type="match status" value="1"/>
</dbReference>
<dbReference type="Pfam" id="PF00595">
    <property type="entry name" value="PDZ"/>
    <property type="match status" value="1"/>
</dbReference>
<dbReference type="Pfam" id="PF14604">
    <property type="entry name" value="SH3_9"/>
    <property type="match status" value="2"/>
</dbReference>
<feature type="compositionally biased region" description="Basic and acidic residues" evidence="6">
    <location>
        <begin position="903"/>
        <end position="920"/>
    </location>
</feature>